<name>A0A7Y3U0Q1_9GAMM</name>
<dbReference type="RefSeq" id="WP_171702610.1">
    <property type="nucleotide sequence ID" value="NZ_JABFHI010000004.1"/>
</dbReference>
<accession>A0A7Y3U0Q1</accession>
<reference evidence="1 2" key="2">
    <citation type="submission" date="2020-06" db="EMBL/GenBank/DDBJ databases">
        <title>Halomonas songnenensis sp. nov., a moderately halophilic bacterium isolated from saline and alkaline soils.</title>
        <authorList>
            <person name="Jiang J."/>
            <person name="Pan Y."/>
        </authorList>
    </citation>
    <scope>NUCLEOTIDE SEQUENCE [LARGE SCALE GENOMIC DNA]</scope>
    <source>
        <strain evidence="1 2">TBZ9</strain>
    </source>
</reference>
<gene>
    <name evidence="1" type="ORF">HLB35_10980</name>
</gene>
<evidence type="ECO:0000313" key="1">
    <source>
        <dbReference type="EMBL" id="NOG32149.1"/>
    </source>
</evidence>
<organism evidence="1 2">
    <name type="scientific">Vreelandella azerica</name>
    <dbReference type="NCBI Taxonomy" id="2732867"/>
    <lineage>
        <taxon>Bacteria</taxon>
        <taxon>Pseudomonadati</taxon>
        <taxon>Pseudomonadota</taxon>
        <taxon>Gammaproteobacteria</taxon>
        <taxon>Oceanospirillales</taxon>
        <taxon>Halomonadaceae</taxon>
        <taxon>Vreelandella</taxon>
    </lineage>
</organism>
<sequence length="88" mass="9728">MSNSIVVEITGREASLILKYGYPFPDVEAIFEKVAGVDGFHRVTVEETWLELIVGDLSISIKEVKSLALQEELDAIWYTLEAAMGKPG</sequence>
<comment type="caution">
    <text evidence="1">The sequence shown here is derived from an EMBL/GenBank/DDBJ whole genome shotgun (WGS) entry which is preliminary data.</text>
</comment>
<evidence type="ECO:0000313" key="2">
    <source>
        <dbReference type="Proteomes" id="UP000588806"/>
    </source>
</evidence>
<protein>
    <submittedName>
        <fullName evidence="1">Uncharacterized protein</fullName>
    </submittedName>
</protein>
<keyword evidence="2" id="KW-1185">Reference proteome</keyword>
<dbReference type="Proteomes" id="UP000588806">
    <property type="component" value="Unassembled WGS sequence"/>
</dbReference>
<dbReference type="EMBL" id="JABFHI010000004">
    <property type="protein sequence ID" value="NOG32149.1"/>
    <property type="molecule type" value="Genomic_DNA"/>
</dbReference>
<dbReference type="AlphaFoldDB" id="A0A7Y3U0Q1"/>
<reference evidence="1 2" key="1">
    <citation type="submission" date="2020-05" db="EMBL/GenBank/DDBJ databases">
        <authorList>
            <person name="Ruan W."/>
            <person name="Jeon C.O."/>
            <person name="Chun B.H."/>
        </authorList>
    </citation>
    <scope>NUCLEOTIDE SEQUENCE [LARGE SCALE GENOMIC DNA]</scope>
    <source>
        <strain evidence="1 2">TBZ9</strain>
    </source>
</reference>
<proteinExistence type="predicted"/>